<keyword evidence="2" id="KW-1185">Reference proteome</keyword>
<organism evidence="1 2">
    <name type="scientific">Dreissena polymorpha</name>
    <name type="common">Zebra mussel</name>
    <name type="synonym">Mytilus polymorpha</name>
    <dbReference type="NCBI Taxonomy" id="45954"/>
    <lineage>
        <taxon>Eukaryota</taxon>
        <taxon>Metazoa</taxon>
        <taxon>Spiralia</taxon>
        <taxon>Lophotrochozoa</taxon>
        <taxon>Mollusca</taxon>
        <taxon>Bivalvia</taxon>
        <taxon>Autobranchia</taxon>
        <taxon>Heteroconchia</taxon>
        <taxon>Euheterodonta</taxon>
        <taxon>Imparidentia</taxon>
        <taxon>Neoheterodontei</taxon>
        <taxon>Myida</taxon>
        <taxon>Dreissenoidea</taxon>
        <taxon>Dreissenidae</taxon>
        <taxon>Dreissena</taxon>
    </lineage>
</organism>
<gene>
    <name evidence="1" type="ORF">DPMN_110108</name>
</gene>
<evidence type="ECO:0000313" key="1">
    <source>
        <dbReference type="EMBL" id="KAH3836733.1"/>
    </source>
</evidence>
<sequence length="116" mass="13534">MQMTALKTVHMRSNFSKACSSVENVKDTLCSAKFEAYEMQLRTVYVMAKYDLPSNVFVDLLELQCLNGLKCDYYKRPQILLEFEQIIEQFIAKDLFQTIDVMLDETCDITRNELLV</sequence>
<accession>A0A9D4KBZ5</accession>
<protein>
    <submittedName>
        <fullName evidence="1">Uncharacterized protein</fullName>
    </submittedName>
</protein>
<proteinExistence type="predicted"/>
<dbReference type="EMBL" id="JAIWYP010000004">
    <property type="protein sequence ID" value="KAH3836733.1"/>
    <property type="molecule type" value="Genomic_DNA"/>
</dbReference>
<dbReference type="Proteomes" id="UP000828390">
    <property type="component" value="Unassembled WGS sequence"/>
</dbReference>
<comment type="caution">
    <text evidence="1">The sequence shown here is derived from an EMBL/GenBank/DDBJ whole genome shotgun (WGS) entry which is preliminary data.</text>
</comment>
<name>A0A9D4KBZ5_DREPO</name>
<dbReference type="AlphaFoldDB" id="A0A9D4KBZ5"/>
<reference evidence="1" key="2">
    <citation type="submission" date="2020-11" db="EMBL/GenBank/DDBJ databases">
        <authorList>
            <person name="McCartney M.A."/>
            <person name="Auch B."/>
            <person name="Kono T."/>
            <person name="Mallez S."/>
            <person name="Becker A."/>
            <person name="Gohl D.M."/>
            <person name="Silverstein K.A.T."/>
            <person name="Koren S."/>
            <person name="Bechman K.B."/>
            <person name="Herman A."/>
            <person name="Abrahante J.E."/>
            <person name="Garbe J."/>
        </authorList>
    </citation>
    <scope>NUCLEOTIDE SEQUENCE</scope>
    <source>
        <strain evidence="1">Duluth1</strain>
        <tissue evidence="1">Whole animal</tissue>
    </source>
</reference>
<reference evidence="1" key="1">
    <citation type="journal article" date="2019" name="bioRxiv">
        <title>The Genome of the Zebra Mussel, Dreissena polymorpha: A Resource for Invasive Species Research.</title>
        <authorList>
            <person name="McCartney M.A."/>
            <person name="Auch B."/>
            <person name="Kono T."/>
            <person name="Mallez S."/>
            <person name="Zhang Y."/>
            <person name="Obille A."/>
            <person name="Becker A."/>
            <person name="Abrahante J.E."/>
            <person name="Garbe J."/>
            <person name="Badalamenti J.P."/>
            <person name="Herman A."/>
            <person name="Mangelson H."/>
            <person name="Liachko I."/>
            <person name="Sullivan S."/>
            <person name="Sone E.D."/>
            <person name="Koren S."/>
            <person name="Silverstein K.A.T."/>
            <person name="Beckman K.B."/>
            <person name="Gohl D.M."/>
        </authorList>
    </citation>
    <scope>NUCLEOTIDE SEQUENCE</scope>
    <source>
        <strain evidence="1">Duluth1</strain>
        <tissue evidence="1">Whole animal</tissue>
    </source>
</reference>
<evidence type="ECO:0000313" key="2">
    <source>
        <dbReference type="Proteomes" id="UP000828390"/>
    </source>
</evidence>